<comment type="caution">
    <text evidence="2">The sequence shown here is derived from an EMBL/GenBank/DDBJ whole genome shotgun (WGS) entry which is preliminary data.</text>
</comment>
<accession>A0A2P4TH62</accession>
<organism evidence="2 3">
    <name type="scientific">Bambusicola thoracicus</name>
    <name type="common">Chinese bamboo-partridge</name>
    <name type="synonym">Perdix thoracica</name>
    <dbReference type="NCBI Taxonomy" id="9083"/>
    <lineage>
        <taxon>Eukaryota</taxon>
        <taxon>Metazoa</taxon>
        <taxon>Chordata</taxon>
        <taxon>Craniata</taxon>
        <taxon>Vertebrata</taxon>
        <taxon>Euteleostomi</taxon>
        <taxon>Archelosauria</taxon>
        <taxon>Archosauria</taxon>
        <taxon>Dinosauria</taxon>
        <taxon>Saurischia</taxon>
        <taxon>Theropoda</taxon>
        <taxon>Coelurosauria</taxon>
        <taxon>Aves</taxon>
        <taxon>Neognathae</taxon>
        <taxon>Galloanserae</taxon>
        <taxon>Galliformes</taxon>
        <taxon>Phasianidae</taxon>
        <taxon>Perdicinae</taxon>
        <taxon>Bambusicola</taxon>
    </lineage>
</organism>
<keyword evidence="3" id="KW-1185">Reference proteome</keyword>
<gene>
    <name evidence="2" type="ORF">CIB84_000550</name>
</gene>
<evidence type="ECO:0000313" key="3">
    <source>
        <dbReference type="Proteomes" id="UP000237246"/>
    </source>
</evidence>
<evidence type="ECO:0000256" key="1">
    <source>
        <dbReference type="SAM" id="MobiDB-lite"/>
    </source>
</evidence>
<reference evidence="2 3" key="1">
    <citation type="submission" date="2018-01" db="EMBL/GenBank/DDBJ databases">
        <title>Comparison of the Chinese Bamboo Partridge and Red Junglefowl genome sequences highlights the importance of demography in genome evolution.</title>
        <authorList>
            <person name="Tiley G.P."/>
            <person name="Kimball R.T."/>
            <person name="Braun E.L."/>
            <person name="Burleigh J.G."/>
        </authorList>
    </citation>
    <scope>NUCLEOTIDE SEQUENCE [LARGE SCALE GENOMIC DNA]</scope>
    <source>
        <strain evidence="2">RTK389</strain>
        <tissue evidence="2">Blood</tissue>
    </source>
</reference>
<dbReference type="EMBL" id="PPHD01000270">
    <property type="protein sequence ID" value="POI35696.1"/>
    <property type="molecule type" value="Genomic_DNA"/>
</dbReference>
<dbReference type="Proteomes" id="UP000237246">
    <property type="component" value="Unassembled WGS sequence"/>
</dbReference>
<proteinExistence type="predicted"/>
<name>A0A2P4TH62_BAMTH</name>
<feature type="region of interest" description="Disordered" evidence="1">
    <location>
        <begin position="1"/>
        <end position="41"/>
    </location>
</feature>
<dbReference type="AlphaFoldDB" id="A0A2P4TH62"/>
<evidence type="ECO:0000313" key="2">
    <source>
        <dbReference type="EMBL" id="POI35696.1"/>
    </source>
</evidence>
<sequence length="79" mass="8421">MSRWASPCRASAPGSRSPCGRPCGTRRASSSRPAPCTRRQRTGIWTWPAAPRFREAASAAWSPWGCCGRCSPAGPSGGW</sequence>
<protein>
    <submittedName>
        <fullName evidence="2">Uncharacterized protein</fullName>
    </submittedName>
</protein>